<protein>
    <submittedName>
        <fullName evidence="1">Uncharacterized protein</fullName>
    </submittedName>
</protein>
<evidence type="ECO:0000313" key="2">
    <source>
        <dbReference type="Proteomes" id="UP000095751"/>
    </source>
</evidence>
<accession>A0A1E7ENW7</accession>
<organism evidence="1 2">
    <name type="scientific">Fragilariopsis cylindrus CCMP1102</name>
    <dbReference type="NCBI Taxonomy" id="635003"/>
    <lineage>
        <taxon>Eukaryota</taxon>
        <taxon>Sar</taxon>
        <taxon>Stramenopiles</taxon>
        <taxon>Ochrophyta</taxon>
        <taxon>Bacillariophyta</taxon>
        <taxon>Bacillariophyceae</taxon>
        <taxon>Bacillariophycidae</taxon>
        <taxon>Bacillariales</taxon>
        <taxon>Bacillariaceae</taxon>
        <taxon>Fragilariopsis</taxon>
    </lineage>
</organism>
<dbReference type="InParanoid" id="A0A1E7ENW7"/>
<proteinExistence type="predicted"/>
<dbReference type="KEGG" id="fcy:FRACYDRAFT_250680"/>
<keyword evidence="2" id="KW-1185">Reference proteome</keyword>
<sequence>MTPMITVLQVQGVITGRKETRKNKRIREEIELRMLKGDEHSRTYSIVIYEKDISFKNAATSTDDGGEVIKNVIVLNGGIYNPSDVDSNKLIVKNNDNNDSTGVEEDETQTSFFSNIFSSATTTTYDKEQKKKQQQQKEKQQRQLANVLPKRNNDFFLDGECFTDESQTTAHSCIYTGTGDLKGIVGTAEIYTISGQSKSNAVKGNNNNRNNSMIMIQTFHIKSNIPLPLVPSS</sequence>
<dbReference type="AlphaFoldDB" id="A0A1E7ENW7"/>
<evidence type="ECO:0000313" key="1">
    <source>
        <dbReference type="EMBL" id="OEU07662.1"/>
    </source>
</evidence>
<name>A0A1E7ENW7_9STRA</name>
<gene>
    <name evidence="1" type="ORF">FRACYDRAFT_250680</name>
</gene>
<dbReference type="Proteomes" id="UP000095751">
    <property type="component" value="Unassembled WGS sequence"/>
</dbReference>
<reference evidence="1 2" key="1">
    <citation type="submission" date="2016-09" db="EMBL/GenBank/DDBJ databases">
        <title>Extensive genetic diversity and differential bi-allelic expression allows diatom success in the polar Southern Ocean.</title>
        <authorList>
            <consortium name="DOE Joint Genome Institute"/>
            <person name="Mock T."/>
            <person name="Otillar R.P."/>
            <person name="Strauss J."/>
            <person name="Dupont C."/>
            <person name="Frickenhaus S."/>
            <person name="Maumus F."/>
            <person name="Mcmullan M."/>
            <person name="Sanges R."/>
            <person name="Schmutz J."/>
            <person name="Toseland A."/>
            <person name="Valas R."/>
            <person name="Veluchamy A."/>
            <person name="Ward B.J."/>
            <person name="Allen A."/>
            <person name="Barry K."/>
            <person name="Falciatore A."/>
            <person name="Ferrante M."/>
            <person name="Fortunato A.E."/>
            <person name="Gloeckner G."/>
            <person name="Gruber A."/>
            <person name="Hipkin R."/>
            <person name="Janech M."/>
            <person name="Kroth P."/>
            <person name="Leese F."/>
            <person name="Lindquist E."/>
            <person name="Lyon B.R."/>
            <person name="Martin J."/>
            <person name="Mayer C."/>
            <person name="Parker M."/>
            <person name="Quesneville H."/>
            <person name="Raymond J."/>
            <person name="Uhlig C."/>
            <person name="Valentin K.U."/>
            <person name="Worden A.Z."/>
            <person name="Armbrust E.V."/>
            <person name="Bowler C."/>
            <person name="Green B."/>
            <person name="Moulton V."/>
            <person name="Van Oosterhout C."/>
            <person name="Grigoriev I."/>
        </authorList>
    </citation>
    <scope>NUCLEOTIDE SEQUENCE [LARGE SCALE GENOMIC DNA]</scope>
    <source>
        <strain evidence="1 2">CCMP1102</strain>
    </source>
</reference>
<dbReference type="EMBL" id="KV784384">
    <property type="protein sequence ID" value="OEU07662.1"/>
    <property type="molecule type" value="Genomic_DNA"/>
</dbReference>